<dbReference type="PANTHER" id="PTHR36061">
    <property type="match status" value="1"/>
</dbReference>
<reference evidence="1 2" key="1">
    <citation type="journal article" date="2009" name="Science">
        <title>Green evolution and dynamic adaptations revealed by genomes of the marine picoeukaryotes Micromonas.</title>
        <authorList>
            <person name="Worden A.Z."/>
            <person name="Lee J.H."/>
            <person name="Mock T."/>
            <person name="Rouze P."/>
            <person name="Simmons M.P."/>
            <person name="Aerts A.L."/>
            <person name="Allen A.E."/>
            <person name="Cuvelier M.L."/>
            <person name="Derelle E."/>
            <person name="Everett M.V."/>
            <person name="Foulon E."/>
            <person name="Grimwood J."/>
            <person name="Gundlach H."/>
            <person name="Henrissat B."/>
            <person name="Napoli C."/>
            <person name="McDonald S.M."/>
            <person name="Parker M.S."/>
            <person name="Rombauts S."/>
            <person name="Salamov A."/>
            <person name="Von Dassow P."/>
            <person name="Badger J.H."/>
            <person name="Coutinho P.M."/>
            <person name="Demir E."/>
            <person name="Dubchak I."/>
            <person name="Gentemann C."/>
            <person name="Eikrem W."/>
            <person name="Gready J.E."/>
            <person name="John U."/>
            <person name="Lanier W."/>
            <person name="Lindquist E.A."/>
            <person name="Lucas S."/>
            <person name="Mayer K.F."/>
            <person name="Moreau H."/>
            <person name="Not F."/>
            <person name="Otillar R."/>
            <person name="Panaud O."/>
            <person name="Pangilinan J."/>
            <person name="Paulsen I."/>
            <person name="Piegu B."/>
            <person name="Poliakov A."/>
            <person name="Robbens S."/>
            <person name="Schmutz J."/>
            <person name="Toulza E."/>
            <person name="Wyss T."/>
            <person name="Zelensky A."/>
            <person name="Zhou K."/>
            <person name="Armbrust E.V."/>
            <person name="Bhattacharya D."/>
            <person name="Goodenough U.W."/>
            <person name="Van de Peer Y."/>
            <person name="Grigoriev I.V."/>
        </authorList>
    </citation>
    <scope>NUCLEOTIDE SEQUENCE [LARGE SCALE GENOMIC DNA]</scope>
    <source>
        <strain evidence="1 2">CCMP1545</strain>
    </source>
</reference>
<keyword evidence="2" id="KW-1185">Reference proteome</keyword>
<dbReference type="RefSeq" id="XP_003057518.1">
    <property type="nucleotide sequence ID" value="XM_003057472.1"/>
</dbReference>
<dbReference type="OMA" id="YLVYAPM"/>
<dbReference type="PANTHER" id="PTHR36061:SF3">
    <property type="entry name" value="OS04G0692200 PROTEIN"/>
    <property type="match status" value="1"/>
</dbReference>
<accession>C1MN51</accession>
<feature type="non-terminal residue" evidence="1">
    <location>
        <position position="1"/>
    </location>
</feature>
<proteinExistence type="predicted"/>
<feature type="non-terminal residue" evidence="1">
    <location>
        <position position="139"/>
    </location>
</feature>
<organism evidence="2">
    <name type="scientific">Micromonas pusilla (strain CCMP1545)</name>
    <name type="common">Picoplanktonic green alga</name>
    <dbReference type="NCBI Taxonomy" id="564608"/>
    <lineage>
        <taxon>Eukaryota</taxon>
        <taxon>Viridiplantae</taxon>
        <taxon>Chlorophyta</taxon>
        <taxon>Mamiellophyceae</taxon>
        <taxon>Mamiellales</taxon>
        <taxon>Mamiellaceae</taxon>
        <taxon>Micromonas</taxon>
    </lineage>
</organism>
<sequence>LATVVEPETNRTLLCMLRRRFKLANGEERCLCLPLDHPIDVLRGEGVDPNEDLSDIGDDELKEILPDMASALASKGMLLQRSAFCMTVRGAVRFNETDALLMDAGDGAGDETEGIEILTFSSKGSRYLVYAPMNPVLLV</sequence>
<evidence type="ECO:0000313" key="1">
    <source>
        <dbReference type="EMBL" id="EEH59163.1"/>
    </source>
</evidence>
<gene>
    <name evidence="1" type="ORF">MICPUCDRAFT_7829</name>
</gene>
<dbReference type="AlphaFoldDB" id="C1MN51"/>
<dbReference type="GeneID" id="9682483"/>
<dbReference type="Proteomes" id="UP000001876">
    <property type="component" value="Unassembled WGS sequence"/>
</dbReference>
<dbReference type="Pfam" id="PF12527">
    <property type="entry name" value="DUF3727"/>
    <property type="match status" value="1"/>
</dbReference>
<evidence type="ECO:0000313" key="2">
    <source>
        <dbReference type="Proteomes" id="UP000001876"/>
    </source>
</evidence>
<dbReference type="OrthoDB" id="1918611at2759"/>
<protein>
    <submittedName>
        <fullName evidence="1">Predicted protein</fullName>
    </submittedName>
</protein>
<dbReference type="eggNOG" id="ENOG502QW8E">
    <property type="taxonomic scope" value="Eukaryota"/>
</dbReference>
<dbReference type="InterPro" id="IPR022203">
    <property type="entry name" value="DUF3727"/>
</dbReference>
<name>C1MN51_MICPC</name>
<dbReference type="EMBL" id="GG663737">
    <property type="protein sequence ID" value="EEH59163.1"/>
    <property type="molecule type" value="Genomic_DNA"/>
</dbReference>
<dbReference type="KEGG" id="mpp:MICPUCDRAFT_7829"/>